<evidence type="ECO:0000256" key="1">
    <source>
        <dbReference type="SAM" id="Phobius"/>
    </source>
</evidence>
<keyword evidence="1" id="KW-0472">Membrane</keyword>
<gene>
    <name evidence="2" type="ORF">SDC9_201955</name>
</gene>
<keyword evidence="1" id="KW-0812">Transmembrane</keyword>
<dbReference type="EMBL" id="VSSQ01122364">
    <property type="protein sequence ID" value="MPN54285.1"/>
    <property type="molecule type" value="Genomic_DNA"/>
</dbReference>
<reference evidence="2" key="1">
    <citation type="submission" date="2019-08" db="EMBL/GenBank/DDBJ databases">
        <authorList>
            <person name="Kucharzyk K."/>
            <person name="Murdoch R.W."/>
            <person name="Higgins S."/>
            <person name="Loffler F."/>
        </authorList>
    </citation>
    <scope>NUCLEOTIDE SEQUENCE</scope>
</reference>
<evidence type="ECO:0000313" key="2">
    <source>
        <dbReference type="EMBL" id="MPN54285.1"/>
    </source>
</evidence>
<keyword evidence="1" id="KW-1133">Transmembrane helix</keyword>
<comment type="caution">
    <text evidence="2">The sequence shown here is derived from an EMBL/GenBank/DDBJ whole genome shotgun (WGS) entry which is preliminary data.</text>
</comment>
<proteinExistence type="predicted"/>
<dbReference type="AlphaFoldDB" id="A0A645ISB3"/>
<protein>
    <submittedName>
        <fullName evidence="2">Uncharacterized protein</fullName>
    </submittedName>
</protein>
<accession>A0A645ISB3</accession>
<sequence>MGGRVAVEPDVSHVDGRHKMEHAVGHAESGAENRHDGHLFAVYHFCFHRGERRFDRDLLKRKIPGSFIAHEHGYLGDEFAEVLGVGILAAEYRQLVLYQRMGNYMQLIVHVHGVCSLSLFALLIARIRSACEGRR</sequence>
<feature type="transmembrane region" description="Helical" evidence="1">
    <location>
        <begin position="104"/>
        <end position="125"/>
    </location>
</feature>
<organism evidence="2">
    <name type="scientific">bioreactor metagenome</name>
    <dbReference type="NCBI Taxonomy" id="1076179"/>
    <lineage>
        <taxon>unclassified sequences</taxon>
        <taxon>metagenomes</taxon>
        <taxon>ecological metagenomes</taxon>
    </lineage>
</organism>
<name>A0A645ISB3_9ZZZZ</name>